<evidence type="ECO:0000256" key="1">
    <source>
        <dbReference type="SAM" id="Phobius"/>
    </source>
</evidence>
<accession>A0AA35SXF0</accession>
<comment type="caution">
    <text evidence="2">The sequence shown here is derived from an EMBL/GenBank/DDBJ whole genome shotgun (WGS) entry which is preliminary data.</text>
</comment>
<keyword evidence="1" id="KW-0472">Membrane</keyword>
<name>A0AA35SXF0_GEOBA</name>
<organism evidence="2 3">
    <name type="scientific">Geodia barretti</name>
    <name type="common">Barrett's horny sponge</name>
    <dbReference type="NCBI Taxonomy" id="519541"/>
    <lineage>
        <taxon>Eukaryota</taxon>
        <taxon>Metazoa</taxon>
        <taxon>Porifera</taxon>
        <taxon>Demospongiae</taxon>
        <taxon>Heteroscleromorpha</taxon>
        <taxon>Tetractinellida</taxon>
        <taxon>Astrophorina</taxon>
        <taxon>Geodiidae</taxon>
        <taxon>Geodia</taxon>
    </lineage>
</organism>
<sequence>MSSIMRPTSSSGVESFPAFGVVLLLILLLILLPEE</sequence>
<reference evidence="2" key="1">
    <citation type="submission" date="2023-03" db="EMBL/GenBank/DDBJ databases">
        <authorList>
            <person name="Steffen K."/>
            <person name="Cardenas P."/>
        </authorList>
    </citation>
    <scope>NUCLEOTIDE SEQUENCE</scope>
</reference>
<evidence type="ECO:0000313" key="3">
    <source>
        <dbReference type="Proteomes" id="UP001174909"/>
    </source>
</evidence>
<proteinExistence type="predicted"/>
<keyword evidence="1" id="KW-1133">Transmembrane helix</keyword>
<dbReference type="AlphaFoldDB" id="A0AA35SXF0"/>
<dbReference type="Proteomes" id="UP001174909">
    <property type="component" value="Unassembled WGS sequence"/>
</dbReference>
<gene>
    <name evidence="2" type="ORF">GBAR_LOCUS20878</name>
</gene>
<dbReference type="EMBL" id="CASHTH010002928">
    <property type="protein sequence ID" value="CAI8037354.1"/>
    <property type="molecule type" value="Genomic_DNA"/>
</dbReference>
<protein>
    <submittedName>
        <fullName evidence="2">Uncharacterized protein</fullName>
    </submittedName>
</protein>
<feature type="transmembrane region" description="Helical" evidence="1">
    <location>
        <begin position="12"/>
        <end position="32"/>
    </location>
</feature>
<keyword evidence="1" id="KW-0812">Transmembrane</keyword>
<keyword evidence="3" id="KW-1185">Reference proteome</keyword>
<evidence type="ECO:0000313" key="2">
    <source>
        <dbReference type="EMBL" id="CAI8037354.1"/>
    </source>
</evidence>